<sequence length="230" mass="25118">MEAVSASAVTVAYVQKARSLFSCIMGALSFELIIEAAKTIAAGDHTTALTVLNLGCIGVAITVKAFLFAYCYLLRKYPSAGVLAQDHRNDIILNSTGIILSLMGQHIAWWIDPMGGIIIALWILINWSQTAIVNIQKFIGETAPPALLNKITYIAVSHHPDILQVDTVRAYSSGVGYFCEVDIVVDPLTTVHAAHDIAESLQVVLESLEEIERAFVHIDYNVTHHPEHLV</sequence>
<dbReference type="GO" id="GO:0030003">
    <property type="term" value="P:intracellular monoatomic cation homeostasis"/>
    <property type="evidence" value="ECO:0007669"/>
    <property type="project" value="UniProtKB-ARBA"/>
</dbReference>
<keyword evidence="4 6" id="KW-1133">Transmembrane helix</keyword>
<evidence type="ECO:0000259" key="7">
    <source>
        <dbReference type="Pfam" id="PF01545"/>
    </source>
</evidence>
<evidence type="ECO:0000256" key="5">
    <source>
        <dbReference type="ARBA" id="ARBA00023136"/>
    </source>
</evidence>
<evidence type="ECO:0000256" key="3">
    <source>
        <dbReference type="ARBA" id="ARBA00022692"/>
    </source>
</evidence>
<dbReference type="GO" id="GO:0008324">
    <property type="term" value="F:monoatomic cation transmembrane transporter activity"/>
    <property type="evidence" value="ECO:0007669"/>
    <property type="project" value="InterPro"/>
</dbReference>
<dbReference type="Pfam" id="PF01545">
    <property type="entry name" value="Cation_efflux"/>
    <property type="match status" value="1"/>
</dbReference>
<dbReference type="InterPro" id="IPR058533">
    <property type="entry name" value="Cation_efflux_TM"/>
</dbReference>
<comment type="caution">
    <text evidence="9">The sequence shown here is derived from an EMBL/GenBank/DDBJ whole genome shotgun (WGS) entry which is preliminary data.</text>
</comment>
<dbReference type="InterPro" id="IPR050291">
    <property type="entry name" value="CDF_Transporter"/>
</dbReference>
<dbReference type="STRING" id="329046.A0A1Y2CGC7"/>
<evidence type="ECO:0000259" key="8">
    <source>
        <dbReference type="Pfam" id="PF16916"/>
    </source>
</evidence>
<evidence type="ECO:0000256" key="4">
    <source>
        <dbReference type="ARBA" id="ARBA00022989"/>
    </source>
</evidence>
<dbReference type="InterPro" id="IPR027470">
    <property type="entry name" value="Cation_efflux_CTD"/>
</dbReference>
<evidence type="ECO:0000313" key="10">
    <source>
        <dbReference type="Proteomes" id="UP000193642"/>
    </source>
</evidence>
<dbReference type="Gene3D" id="1.20.1510.10">
    <property type="entry name" value="Cation efflux protein transmembrane domain"/>
    <property type="match status" value="1"/>
</dbReference>
<feature type="domain" description="Cation efflux protein cytoplasmic" evidence="8">
    <location>
        <begin position="145"/>
        <end position="219"/>
    </location>
</feature>
<dbReference type="AlphaFoldDB" id="A0A1Y2CGC7"/>
<evidence type="ECO:0000313" key="9">
    <source>
        <dbReference type="EMBL" id="ORY46101.1"/>
    </source>
</evidence>
<dbReference type="GO" id="GO:0098771">
    <property type="term" value="P:inorganic ion homeostasis"/>
    <property type="evidence" value="ECO:0007669"/>
    <property type="project" value="UniProtKB-ARBA"/>
</dbReference>
<keyword evidence="2" id="KW-0813">Transport</keyword>
<keyword evidence="5 6" id="KW-0472">Membrane</keyword>
<gene>
    <name evidence="9" type="ORF">BCR33DRAFT_160621</name>
</gene>
<dbReference type="GO" id="GO:0016020">
    <property type="term" value="C:membrane"/>
    <property type="evidence" value="ECO:0007669"/>
    <property type="project" value="UniProtKB-SubCell"/>
</dbReference>
<dbReference type="OrthoDB" id="78296at2759"/>
<evidence type="ECO:0000256" key="6">
    <source>
        <dbReference type="SAM" id="Phobius"/>
    </source>
</evidence>
<keyword evidence="10" id="KW-1185">Reference proteome</keyword>
<comment type="subcellular location">
    <subcellularLocation>
        <location evidence="1">Membrane</location>
        <topology evidence="1">Multi-pass membrane protein</topology>
    </subcellularLocation>
</comment>
<dbReference type="EMBL" id="MCGO01000018">
    <property type="protein sequence ID" value="ORY46101.1"/>
    <property type="molecule type" value="Genomic_DNA"/>
</dbReference>
<dbReference type="Proteomes" id="UP000193642">
    <property type="component" value="Unassembled WGS sequence"/>
</dbReference>
<proteinExistence type="predicted"/>
<protein>
    <submittedName>
        <fullName evidence="9">Cation efflux protein</fullName>
    </submittedName>
</protein>
<dbReference type="SUPFAM" id="SSF161111">
    <property type="entry name" value="Cation efflux protein transmembrane domain-like"/>
    <property type="match status" value="1"/>
</dbReference>
<dbReference type="PANTHER" id="PTHR43840">
    <property type="entry name" value="MITOCHONDRIAL METAL TRANSPORTER 1-RELATED"/>
    <property type="match status" value="1"/>
</dbReference>
<feature type="transmembrane region" description="Helical" evidence="6">
    <location>
        <begin position="117"/>
        <end position="135"/>
    </location>
</feature>
<dbReference type="PANTHER" id="PTHR43840:SF13">
    <property type="entry name" value="CATION EFFLUX PROTEIN CYTOPLASMIC DOMAIN-CONTAINING PROTEIN"/>
    <property type="match status" value="1"/>
</dbReference>
<evidence type="ECO:0000256" key="2">
    <source>
        <dbReference type="ARBA" id="ARBA00022448"/>
    </source>
</evidence>
<feature type="transmembrane region" description="Helical" evidence="6">
    <location>
        <begin position="47"/>
        <end position="70"/>
    </location>
</feature>
<dbReference type="InterPro" id="IPR036837">
    <property type="entry name" value="Cation_efflux_CTD_sf"/>
</dbReference>
<dbReference type="SUPFAM" id="SSF160240">
    <property type="entry name" value="Cation efflux protein cytoplasmic domain-like"/>
    <property type="match status" value="1"/>
</dbReference>
<dbReference type="InterPro" id="IPR027469">
    <property type="entry name" value="Cation_efflux_TMD_sf"/>
</dbReference>
<dbReference type="Gene3D" id="3.30.70.1350">
    <property type="entry name" value="Cation efflux protein, cytoplasmic domain"/>
    <property type="match status" value="1"/>
</dbReference>
<organism evidence="9 10">
    <name type="scientific">Rhizoclosmatium globosum</name>
    <dbReference type="NCBI Taxonomy" id="329046"/>
    <lineage>
        <taxon>Eukaryota</taxon>
        <taxon>Fungi</taxon>
        <taxon>Fungi incertae sedis</taxon>
        <taxon>Chytridiomycota</taxon>
        <taxon>Chytridiomycota incertae sedis</taxon>
        <taxon>Chytridiomycetes</taxon>
        <taxon>Chytridiales</taxon>
        <taxon>Chytriomycetaceae</taxon>
        <taxon>Rhizoclosmatium</taxon>
    </lineage>
</organism>
<evidence type="ECO:0000256" key="1">
    <source>
        <dbReference type="ARBA" id="ARBA00004141"/>
    </source>
</evidence>
<reference evidence="9 10" key="1">
    <citation type="submission" date="2016-07" db="EMBL/GenBank/DDBJ databases">
        <title>Pervasive Adenine N6-methylation of Active Genes in Fungi.</title>
        <authorList>
            <consortium name="DOE Joint Genome Institute"/>
            <person name="Mondo S.J."/>
            <person name="Dannebaum R.O."/>
            <person name="Kuo R.C."/>
            <person name="Labutti K."/>
            <person name="Haridas S."/>
            <person name="Kuo A."/>
            <person name="Salamov A."/>
            <person name="Ahrendt S.R."/>
            <person name="Lipzen A."/>
            <person name="Sullivan W."/>
            <person name="Andreopoulos W.B."/>
            <person name="Clum A."/>
            <person name="Lindquist E."/>
            <person name="Daum C."/>
            <person name="Ramamoorthy G.K."/>
            <person name="Gryganskyi A."/>
            <person name="Culley D."/>
            <person name="Magnuson J.K."/>
            <person name="James T.Y."/>
            <person name="O'Malley M.A."/>
            <person name="Stajich J.E."/>
            <person name="Spatafora J.W."/>
            <person name="Visel A."/>
            <person name="Grigoriev I.V."/>
        </authorList>
    </citation>
    <scope>NUCLEOTIDE SEQUENCE [LARGE SCALE GENOMIC DNA]</scope>
    <source>
        <strain evidence="9 10">JEL800</strain>
    </source>
</reference>
<keyword evidence="3 6" id="KW-0812">Transmembrane</keyword>
<name>A0A1Y2CGC7_9FUNG</name>
<dbReference type="Pfam" id="PF16916">
    <property type="entry name" value="ZT_dimer"/>
    <property type="match status" value="1"/>
</dbReference>
<feature type="domain" description="Cation efflux protein transmembrane" evidence="7">
    <location>
        <begin position="20"/>
        <end position="136"/>
    </location>
</feature>
<accession>A0A1Y2CGC7</accession>